<dbReference type="PANTHER" id="PTHR35811:SF1">
    <property type="entry name" value="HTH OST-TYPE DOMAIN-CONTAINING PROTEIN"/>
    <property type="match status" value="1"/>
</dbReference>
<dbReference type="CDD" id="cd10146">
    <property type="entry name" value="LabA_like_C"/>
    <property type="match status" value="1"/>
</dbReference>
<name>A0A410PXI5_9FIRM</name>
<dbReference type="InterPro" id="IPR041966">
    <property type="entry name" value="LOTUS-like"/>
</dbReference>
<accession>A0A410PXI5</accession>
<dbReference type="PROSITE" id="PS51644">
    <property type="entry name" value="HTH_OST"/>
    <property type="match status" value="1"/>
</dbReference>
<dbReference type="Gene3D" id="3.40.50.1010">
    <property type="entry name" value="5'-nuclease"/>
    <property type="match status" value="1"/>
</dbReference>
<dbReference type="Gene3D" id="3.30.420.610">
    <property type="entry name" value="LOTUS domain-like"/>
    <property type="match status" value="1"/>
</dbReference>
<sequence>MLEEKRFAVLIDADNVSAKYIKYILDEISNYGVATYKRIYGDWTSPTAASWKNILLEYSVTPIQQYGYTVGKNATDSAMIIDAMDILYSGNVEGFCIVSSDSDFTKLSSRLRESGMLVVGMGERKTPKPFIASCNQFKYLEVLAAAEEDKELELDNKPEIGGKSGDVDLERSLVPTSNEKMRKSEPSKNMTDLSTIRSAIKKIINEAENNGQVMGMGELGQQLIKRHPDFDVRNYGDAKLSKFLKRFDFIEISTNTKNAKNTGGAMWVSIKTDNSSVKKPTTKKVQISAKKRKK</sequence>
<proteinExistence type="predicted"/>
<protein>
    <submittedName>
        <fullName evidence="3">NYN domain-containing protein</fullName>
    </submittedName>
</protein>
<evidence type="ECO:0000256" key="1">
    <source>
        <dbReference type="SAM" id="MobiDB-lite"/>
    </source>
</evidence>
<dbReference type="InterPro" id="IPR025605">
    <property type="entry name" value="OST-HTH/LOTUS_dom"/>
</dbReference>
<reference evidence="3 4" key="1">
    <citation type="submission" date="2019-01" db="EMBL/GenBank/DDBJ databases">
        <title>Draft genomes of a novel of Aminipila strains.</title>
        <authorList>
            <person name="Ma S."/>
        </authorList>
    </citation>
    <scope>NUCLEOTIDE SEQUENCE [LARGE SCALE GENOMIC DNA]</scope>
    <source>
        <strain evidence="4">JN-39</strain>
    </source>
</reference>
<dbReference type="PANTHER" id="PTHR35811">
    <property type="entry name" value="SLR1870 PROTEIN"/>
    <property type="match status" value="1"/>
</dbReference>
<organism evidence="3 4">
    <name type="scientific">Aminipila luticellarii</name>
    <dbReference type="NCBI Taxonomy" id="2507160"/>
    <lineage>
        <taxon>Bacteria</taxon>
        <taxon>Bacillati</taxon>
        <taxon>Bacillota</taxon>
        <taxon>Clostridia</taxon>
        <taxon>Peptostreptococcales</taxon>
        <taxon>Anaerovoracaceae</taxon>
        <taxon>Aminipila</taxon>
    </lineage>
</organism>
<dbReference type="CDD" id="cd11297">
    <property type="entry name" value="PIN_LabA-like_N_1"/>
    <property type="match status" value="1"/>
</dbReference>
<dbReference type="EMBL" id="CP035281">
    <property type="protein sequence ID" value="QAT43639.1"/>
    <property type="molecule type" value="Genomic_DNA"/>
</dbReference>
<dbReference type="KEGG" id="amij:EQM06_10635"/>
<evidence type="ECO:0000313" key="4">
    <source>
        <dbReference type="Proteomes" id="UP000287601"/>
    </source>
</evidence>
<feature type="domain" description="HTH OST-type" evidence="2">
    <location>
        <begin position="192"/>
        <end position="272"/>
    </location>
</feature>
<feature type="compositionally biased region" description="Polar residues" evidence="1">
    <location>
        <begin position="273"/>
        <end position="285"/>
    </location>
</feature>
<evidence type="ECO:0000259" key="2">
    <source>
        <dbReference type="PROSITE" id="PS51644"/>
    </source>
</evidence>
<dbReference type="Proteomes" id="UP000287601">
    <property type="component" value="Chromosome"/>
</dbReference>
<evidence type="ECO:0000313" key="3">
    <source>
        <dbReference type="EMBL" id="QAT43639.1"/>
    </source>
</evidence>
<keyword evidence="4" id="KW-1185">Reference proteome</keyword>
<dbReference type="InterPro" id="IPR021139">
    <property type="entry name" value="NYN"/>
</dbReference>
<dbReference type="AlphaFoldDB" id="A0A410PXI5"/>
<gene>
    <name evidence="3" type="ORF">EQM06_10635</name>
</gene>
<dbReference type="RefSeq" id="WP_128746417.1">
    <property type="nucleotide sequence ID" value="NZ_CP035281.1"/>
</dbReference>
<dbReference type="OrthoDB" id="9783963at2"/>
<feature type="region of interest" description="Disordered" evidence="1">
    <location>
        <begin position="273"/>
        <end position="294"/>
    </location>
</feature>
<dbReference type="Pfam" id="PF01936">
    <property type="entry name" value="NYN"/>
    <property type="match status" value="1"/>
</dbReference>
<dbReference type="GO" id="GO:0004540">
    <property type="term" value="F:RNA nuclease activity"/>
    <property type="evidence" value="ECO:0007669"/>
    <property type="project" value="InterPro"/>
</dbReference>
<dbReference type="Pfam" id="PF12872">
    <property type="entry name" value="OST-HTH"/>
    <property type="match status" value="1"/>
</dbReference>